<dbReference type="GeneID" id="62232943"/>
<organism evidence="2 3">
    <name type="scientific">Botrytis deweyae</name>
    <dbReference type="NCBI Taxonomy" id="2478750"/>
    <lineage>
        <taxon>Eukaryota</taxon>
        <taxon>Fungi</taxon>
        <taxon>Dikarya</taxon>
        <taxon>Ascomycota</taxon>
        <taxon>Pezizomycotina</taxon>
        <taxon>Leotiomycetes</taxon>
        <taxon>Helotiales</taxon>
        <taxon>Sclerotiniaceae</taxon>
        <taxon>Botrytis</taxon>
    </lineage>
</organism>
<evidence type="ECO:0000313" key="3">
    <source>
        <dbReference type="Proteomes" id="UP000783213"/>
    </source>
</evidence>
<feature type="region of interest" description="Disordered" evidence="1">
    <location>
        <begin position="1"/>
        <end position="49"/>
    </location>
</feature>
<comment type="caution">
    <text evidence="2">The sequence shown here is derived from an EMBL/GenBank/DDBJ whole genome shotgun (WGS) entry which is preliminary data.</text>
</comment>
<sequence length="78" mass="8469">MTSSSNNKRVDGVNSEINQKHCKEPGSSAAAVKRGGNSSWHEAKESSYTPQALRHRMLESLLSSTSHTSILSLPPFSK</sequence>
<dbReference type="Proteomes" id="UP000783213">
    <property type="component" value="Unassembled WGS sequence"/>
</dbReference>
<dbReference type="EMBL" id="RCSX01000012">
    <property type="protein sequence ID" value="KAF7927787.1"/>
    <property type="molecule type" value="Genomic_DNA"/>
</dbReference>
<accession>A0ABQ7IM30</accession>
<feature type="compositionally biased region" description="Polar residues" evidence="1">
    <location>
        <begin position="36"/>
        <end position="49"/>
    </location>
</feature>
<gene>
    <name evidence="2" type="ORF">EAE98_006169</name>
</gene>
<evidence type="ECO:0000256" key="1">
    <source>
        <dbReference type="SAM" id="MobiDB-lite"/>
    </source>
</evidence>
<keyword evidence="3" id="KW-1185">Reference proteome</keyword>
<reference evidence="2 3" key="1">
    <citation type="journal article" date="2020" name="Genome Biol. Evol.">
        <title>Comparative genomics of Sclerotiniaceae.</title>
        <authorList>
            <person name="Valero Jimenez C.A."/>
            <person name="Steentjes M."/>
            <person name="Scholten O.E."/>
            <person name="Van Kan J.A.L."/>
        </authorList>
    </citation>
    <scope>NUCLEOTIDE SEQUENCE [LARGE SCALE GENOMIC DNA]</scope>
    <source>
        <strain evidence="2 3">B1</strain>
    </source>
</reference>
<dbReference type="RefSeq" id="XP_038810186.1">
    <property type="nucleotide sequence ID" value="XM_038953791.1"/>
</dbReference>
<protein>
    <submittedName>
        <fullName evidence="2">Uncharacterized protein</fullName>
    </submittedName>
</protein>
<evidence type="ECO:0000313" key="2">
    <source>
        <dbReference type="EMBL" id="KAF7927787.1"/>
    </source>
</evidence>
<proteinExistence type="predicted"/>
<name>A0ABQ7IM30_9HELO</name>